<dbReference type="InterPro" id="IPR050951">
    <property type="entry name" value="Retrovirus_Pol_polyprotein"/>
</dbReference>
<gene>
    <name evidence="3" type="ORF">O181_051489</name>
</gene>
<dbReference type="InterPro" id="IPR001584">
    <property type="entry name" value="Integrase_cat-core"/>
</dbReference>
<evidence type="ECO:0000259" key="2">
    <source>
        <dbReference type="PROSITE" id="PS50994"/>
    </source>
</evidence>
<feature type="domain" description="Integrase catalytic" evidence="2">
    <location>
        <begin position="1"/>
        <end position="122"/>
    </location>
</feature>
<dbReference type="OrthoDB" id="2283961at2759"/>
<sequence>MGHMSEDRKKERGVRTAWWPQWEQDDRDPNFTSELWTNVYDILGIKLAFSTAYHQQTDGLAERMIQTMEEIRIFCAYGTEYKDNEVHTHDWVTLLSEIQLSCNTSQHSTTGKSPWLVEKGWDSLMPVDHFKPNL</sequence>
<dbReference type="InterPro" id="IPR012337">
    <property type="entry name" value="RNaseH-like_sf"/>
</dbReference>
<evidence type="ECO:0000313" key="3">
    <source>
        <dbReference type="EMBL" id="MBW0511774.1"/>
    </source>
</evidence>
<evidence type="ECO:0000313" key="4">
    <source>
        <dbReference type="Proteomes" id="UP000765509"/>
    </source>
</evidence>
<accession>A0A9Q3DYU4</accession>
<dbReference type="GO" id="GO:0003723">
    <property type="term" value="F:RNA binding"/>
    <property type="evidence" value="ECO:0007669"/>
    <property type="project" value="UniProtKB-KW"/>
</dbReference>
<dbReference type="Gene3D" id="3.30.420.10">
    <property type="entry name" value="Ribonuclease H-like superfamily/Ribonuclease H"/>
    <property type="match status" value="1"/>
</dbReference>
<dbReference type="GO" id="GO:0015074">
    <property type="term" value="P:DNA integration"/>
    <property type="evidence" value="ECO:0007669"/>
    <property type="project" value="InterPro"/>
</dbReference>
<dbReference type="Proteomes" id="UP000765509">
    <property type="component" value="Unassembled WGS sequence"/>
</dbReference>
<protein>
    <recommendedName>
        <fullName evidence="2">Integrase catalytic domain-containing protein</fullName>
    </recommendedName>
</protein>
<comment type="caution">
    <text evidence="3">The sequence shown here is derived from an EMBL/GenBank/DDBJ whole genome shotgun (WGS) entry which is preliminary data.</text>
</comment>
<dbReference type="InterPro" id="IPR036397">
    <property type="entry name" value="RNaseH_sf"/>
</dbReference>
<evidence type="ECO:0000256" key="1">
    <source>
        <dbReference type="ARBA" id="ARBA00022884"/>
    </source>
</evidence>
<dbReference type="AlphaFoldDB" id="A0A9Q3DYU4"/>
<dbReference type="PANTHER" id="PTHR37984">
    <property type="entry name" value="PROTEIN CBG26694"/>
    <property type="match status" value="1"/>
</dbReference>
<dbReference type="EMBL" id="AVOT02022376">
    <property type="protein sequence ID" value="MBW0511774.1"/>
    <property type="molecule type" value="Genomic_DNA"/>
</dbReference>
<dbReference type="GO" id="GO:0005634">
    <property type="term" value="C:nucleus"/>
    <property type="evidence" value="ECO:0007669"/>
    <property type="project" value="UniProtKB-ARBA"/>
</dbReference>
<reference evidence="3" key="1">
    <citation type="submission" date="2021-03" db="EMBL/GenBank/DDBJ databases">
        <title>Draft genome sequence of rust myrtle Austropuccinia psidii MF-1, a brazilian biotype.</title>
        <authorList>
            <person name="Quecine M.C."/>
            <person name="Pachon D.M.R."/>
            <person name="Bonatelli M.L."/>
            <person name="Correr F.H."/>
            <person name="Franceschini L.M."/>
            <person name="Leite T.F."/>
            <person name="Margarido G.R.A."/>
            <person name="Almeida C.A."/>
            <person name="Ferrarezi J.A."/>
            <person name="Labate C.A."/>
        </authorList>
    </citation>
    <scope>NUCLEOTIDE SEQUENCE</scope>
    <source>
        <strain evidence="3">MF-1</strain>
    </source>
</reference>
<dbReference type="PANTHER" id="PTHR37984:SF15">
    <property type="entry name" value="INTEGRASE CATALYTIC DOMAIN-CONTAINING PROTEIN"/>
    <property type="match status" value="1"/>
</dbReference>
<dbReference type="PROSITE" id="PS50994">
    <property type="entry name" value="INTEGRASE"/>
    <property type="match status" value="1"/>
</dbReference>
<organism evidence="3 4">
    <name type="scientific">Austropuccinia psidii MF-1</name>
    <dbReference type="NCBI Taxonomy" id="1389203"/>
    <lineage>
        <taxon>Eukaryota</taxon>
        <taxon>Fungi</taxon>
        <taxon>Dikarya</taxon>
        <taxon>Basidiomycota</taxon>
        <taxon>Pucciniomycotina</taxon>
        <taxon>Pucciniomycetes</taxon>
        <taxon>Pucciniales</taxon>
        <taxon>Sphaerophragmiaceae</taxon>
        <taxon>Austropuccinia</taxon>
    </lineage>
</organism>
<keyword evidence="4" id="KW-1185">Reference proteome</keyword>
<name>A0A9Q3DYU4_9BASI</name>
<keyword evidence="1" id="KW-0694">RNA-binding</keyword>
<proteinExistence type="predicted"/>
<dbReference type="SUPFAM" id="SSF53098">
    <property type="entry name" value="Ribonuclease H-like"/>
    <property type="match status" value="1"/>
</dbReference>